<keyword evidence="1" id="KW-0732">Signal</keyword>
<protein>
    <submittedName>
        <fullName evidence="3">S-layer family protein</fullName>
    </submittedName>
</protein>
<dbReference type="Pfam" id="PF05860">
    <property type="entry name" value="TPS"/>
    <property type="match status" value="1"/>
</dbReference>
<evidence type="ECO:0000313" key="3">
    <source>
        <dbReference type="EMBL" id="MBW4433114.1"/>
    </source>
</evidence>
<dbReference type="InterPro" id="IPR012334">
    <property type="entry name" value="Pectin_lyas_fold"/>
</dbReference>
<evidence type="ECO:0000313" key="4">
    <source>
        <dbReference type="Proteomes" id="UP000813215"/>
    </source>
</evidence>
<comment type="caution">
    <text evidence="3">The sequence shown here is derived from an EMBL/GenBank/DDBJ whole genome shotgun (WGS) entry which is preliminary data.</text>
</comment>
<dbReference type="InterPro" id="IPR011050">
    <property type="entry name" value="Pectin_lyase_fold/virulence"/>
</dbReference>
<feature type="signal peptide" evidence="1">
    <location>
        <begin position="1"/>
        <end position="29"/>
    </location>
</feature>
<accession>A0A9E3H8U9</accession>
<name>A0A9E3H8U9_9NOST</name>
<dbReference type="NCBIfam" id="TIGR01901">
    <property type="entry name" value="adhes_NPXG"/>
    <property type="match status" value="1"/>
</dbReference>
<dbReference type="SUPFAM" id="SSF51126">
    <property type="entry name" value="Pectin lyase-like"/>
    <property type="match status" value="6"/>
</dbReference>
<gene>
    <name evidence="3" type="ORF">KME28_15650</name>
</gene>
<dbReference type="Gene3D" id="2.160.20.10">
    <property type="entry name" value="Single-stranded right-handed beta-helix, Pectin lyase-like"/>
    <property type="match status" value="4"/>
</dbReference>
<reference evidence="3" key="2">
    <citation type="journal article" date="2022" name="Microbiol. Resour. Announc.">
        <title>Metagenome Sequencing to Explore Phylogenomics of Terrestrial Cyanobacteria.</title>
        <authorList>
            <person name="Ward R.D."/>
            <person name="Stajich J.E."/>
            <person name="Johansen J.R."/>
            <person name="Huntemann M."/>
            <person name="Clum A."/>
            <person name="Foster B."/>
            <person name="Foster B."/>
            <person name="Roux S."/>
            <person name="Palaniappan K."/>
            <person name="Varghese N."/>
            <person name="Mukherjee S."/>
            <person name="Reddy T.B.K."/>
            <person name="Daum C."/>
            <person name="Copeland A."/>
            <person name="Chen I.A."/>
            <person name="Ivanova N.N."/>
            <person name="Kyrpides N.C."/>
            <person name="Shapiro N."/>
            <person name="Eloe-Fadrosh E.A."/>
            <person name="Pietrasiak N."/>
        </authorList>
    </citation>
    <scope>NUCLEOTIDE SEQUENCE</scope>
    <source>
        <strain evidence="3">HA4357-MV3</strain>
    </source>
</reference>
<proteinExistence type="predicted"/>
<dbReference type="Proteomes" id="UP000813215">
    <property type="component" value="Unassembled WGS sequence"/>
</dbReference>
<dbReference type="SMART" id="SM00912">
    <property type="entry name" value="Haemagg_act"/>
    <property type="match status" value="1"/>
</dbReference>
<feature type="chain" id="PRO_5039183358" evidence="1">
    <location>
        <begin position="30"/>
        <end position="1286"/>
    </location>
</feature>
<sequence length="1286" mass="129410">MTQLRHTFLLLTLPVAILETLAFVAIAQAQITPDTSLGAESSTTNPDVIINGIRSDRIDGGATRGSSLFHSFQEFNVGEGRGAYFSNPAGIANILTRVTGDNPSNILGRLGVLGNANLFLLNPKGIFFGPNASLDLGGSFFGTTADSFIFNNNFEFSATNPQAVPLLSVNIPIGLRFRENPGSITNQSIVRDANSNLVGLQVQPGNSLALVGGNINLSNAENFLNGGRLTATGGSIELGGLATAGTVGLDVTGNSFKLNFPTNGLLSDITLSNARVQNNVLPGTTGIAGDVNITTNNLSLINGGQISASTNGVGNAGSVMINATGNISADGETNNGNRSGIYSVVNTSGVGDSGGIEIKTNNLSLTNGALISASTGGKGSAGGVIINAIGNISADGETNNGNRSGIFSQVDQQDAEGSSSGIEINTKDLFLTNGGQISASTFGNGNAGRVIINATGNISADGETNNGQFISGIYSVVNTSGVGDSGGIEIKTNNLSLTNGGQINASTFGTGDAGNVIINAIGNISAQGEDKDGNNSGIFSQVDSRVQGNSGGIQINTKDLSLTDGGRISASTFRNGNAGRVIINATGNISASGESNNGQFLSGIYSIVGSLGIGDSGGIEIKTNNLSLTNGARINATTSGIGNAGSVIINATGSISAQGESSKGLRSGIFSQVNSTAEGNAGGIQINAKDISLTDGGQIDASTNGIGNAGRVIINSTGNISASGESNKGFFSGIFSQVNSTQKGDAGGIEISTKDLSLTDGGQIDASTFGKGNAGSVIINATGNISASGESNNGQLRSGIFSQVNSTAEGNAGGIQINAKDISLTDGGQIDASTFGNGNAGRIIINATGNISAQGESNNGELVSGIYSIVASSGIGDSGGIEIKTNNLSLTNGARINASTSGNGNAGSVIINSTGNISASGESNKGFFSGIFSIVGSSGVGDAGGIEINTNNLSLVNSGRISASILGEGNAGNVIINATGNISASGEGKNGDRSGIFSSVAPSGVGNAGGIKINARSLSLSNRAILSASSQGSGAAGNIEVTTVKDIRLDNRALITASTTGGQGNIFLNSRDLILRRNSNITTNATGTATGGNIRIVTGNFVALENSDITANAQRGVGGDIFIKAAYRFSSPDSNITAASDLGTDFSGTVQINNTDVDPSQGLMQLPDNPTDPSNQIAQNPCQKGFGSTFFITGRGGVPSSPNDSFTSDNVRVDLAQPANSSSSQAVTINQPKASATTKQIIPARGWIFNEKGEVVLTAYDVNSREFQRQYLRQNSAGCKVPSPGD</sequence>
<evidence type="ECO:0000259" key="2">
    <source>
        <dbReference type="SMART" id="SM00912"/>
    </source>
</evidence>
<reference evidence="3" key="1">
    <citation type="submission" date="2021-05" db="EMBL/GenBank/DDBJ databases">
        <authorList>
            <person name="Pietrasiak N."/>
            <person name="Ward R."/>
            <person name="Stajich J.E."/>
            <person name="Kurbessoian T."/>
        </authorList>
    </citation>
    <scope>NUCLEOTIDE SEQUENCE</scope>
    <source>
        <strain evidence="3">HA4357-MV3</strain>
    </source>
</reference>
<organism evidence="3 4">
    <name type="scientific">Pelatocladus maniniholoensis HA4357-MV3</name>
    <dbReference type="NCBI Taxonomy" id="1117104"/>
    <lineage>
        <taxon>Bacteria</taxon>
        <taxon>Bacillati</taxon>
        <taxon>Cyanobacteriota</taxon>
        <taxon>Cyanophyceae</taxon>
        <taxon>Nostocales</taxon>
        <taxon>Nostocaceae</taxon>
        <taxon>Pelatocladus</taxon>
    </lineage>
</organism>
<dbReference type="InterPro" id="IPR008638">
    <property type="entry name" value="FhaB/CdiA-like_TPS"/>
</dbReference>
<evidence type="ECO:0000256" key="1">
    <source>
        <dbReference type="SAM" id="SignalP"/>
    </source>
</evidence>
<dbReference type="EMBL" id="JAHHHW010000098">
    <property type="protein sequence ID" value="MBW4433114.1"/>
    <property type="molecule type" value="Genomic_DNA"/>
</dbReference>
<feature type="domain" description="Filamentous haemagglutinin FhaB/tRNA nuclease CdiA-like TPS" evidence="2">
    <location>
        <begin position="39"/>
        <end position="151"/>
    </location>
</feature>